<dbReference type="InterPro" id="IPR009057">
    <property type="entry name" value="Homeodomain-like_sf"/>
</dbReference>
<evidence type="ECO:0000256" key="2">
    <source>
        <dbReference type="PROSITE-ProRule" id="PRU00335"/>
    </source>
</evidence>
<dbReference type="Pfam" id="PF00440">
    <property type="entry name" value="TetR_N"/>
    <property type="match status" value="1"/>
</dbReference>
<dbReference type="InterPro" id="IPR001647">
    <property type="entry name" value="HTH_TetR"/>
</dbReference>
<evidence type="ECO:0000256" key="1">
    <source>
        <dbReference type="ARBA" id="ARBA00023125"/>
    </source>
</evidence>
<dbReference type="PRINTS" id="PR00455">
    <property type="entry name" value="HTHTETR"/>
</dbReference>
<reference evidence="4 5" key="1">
    <citation type="submission" date="2016-10" db="EMBL/GenBank/DDBJ databases">
        <authorList>
            <person name="de Groot N.N."/>
        </authorList>
    </citation>
    <scope>NUCLEOTIDE SEQUENCE [LARGE SCALE GENOMIC DNA]</scope>
    <source>
        <strain evidence="4 5">DSM 16981</strain>
    </source>
</reference>
<evidence type="ECO:0000259" key="3">
    <source>
        <dbReference type="PROSITE" id="PS50977"/>
    </source>
</evidence>
<evidence type="ECO:0000313" key="4">
    <source>
        <dbReference type="EMBL" id="SDM17310.1"/>
    </source>
</evidence>
<dbReference type="Gene3D" id="1.10.357.10">
    <property type="entry name" value="Tetracycline Repressor, domain 2"/>
    <property type="match status" value="1"/>
</dbReference>
<dbReference type="AlphaFoldDB" id="A0A1G9R2H1"/>
<sequence>MDKDAKNRLIEAAMPLFPAKGYAGVSIREIAEAAHVNSAAISYYFGGKEGLYEAVLDVLFSQIDDAIHTVDVLQEEPQEFIQRFAMMVLNIHMHNPYIMLYLYQELSHPSPYLEQIIQKHIRKAFNTIYIAISKGISAGIFKKDINIEHAVMSLAGIINFYFFMTPVRKIVLKNYADNEKEYVQQAISIFLNGIRRNCDEKKHT</sequence>
<feature type="DNA-binding region" description="H-T-H motif" evidence="2">
    <location>
        <begin position="26"/>
        <end position="45"/>
    </location>
</feature>
<keyword evidence="5" id="KW-1185">Reference proteome</keyword>
<organism evidence="4 5">
    <name type="scientific">Megasphaera paucivorans</name>
    <dbReference type="NCBI Taxonomy" id="349095"/>
    <lineage>
        <taxon>Bacteria</taxon>
        <taxon>Bacillati</taxon>
        <taxon>Bacillota</taxon>
        <taxon>Negativicutes</taxon>
        <taxon>Veillonellales</taxon>
        <taxon>Veillonellaceae</taxon>
        <taxon>Megasphaera</taxon>
    </lineage>
</organism>
<dbReference type="Gene3D" id="1.10.10.60">
    <property type="entry name" value="Homeodomain-like"/>
    <property type="match status" value="1"/>
</dbReference>
<dbReference type="InterPro" id="IPR036271">
    <property type="entry name" value="Tet_transcr_reg_TetR-rel_C_sf"/>
</dbReference>
<dbReference type="GO" id="GO:0003677">
    <property type="term" value="F:DNA binding"/>
    <property type="evidence" value="ECO:0007669"/>
    <property type="project" value="UniProtKB-UniRule"/>
</dbReference>
<dbReference type="STRING" id="349095.SAMN05660299_00366"/>
<dbReference type="PROSITE" id="PS50977">
    <property type="entry name" value="HTH_TETR_2"/>
    <property type="match status" value="1"/>
</dbReference>
<dbReference type="SUPFAM" id="SSF46689">
    <property type="entry name" value="Homeodomain-like"/>
    <property type="match status" value="1"/>
</dbReference>
<evidence type="ECO:0000313" key="5">
    <source>
        <dbReference type="Proteomes" id="UP000199309"/>
    </source>
</evidence>
<dbReference type="InterPro" id="IPR023772">
    <property type="entry name" value="DNA-bd_HTH_TetR-type_CS"/>
</dbReference>
<proteinExistence type="predicted"/>
<name>A0A1G9R2H1_9FIRM</name>
<dbReference type="RefSeq" id="WP_091647650.1">
    <property type="nucleotide sequence ID" value="NZ_FNHQ01000002.1"/>
</dbReference>
<dbReference type="GO" id="GO:0006355">
    <property type="term" value="P:regulation of DNA-templated transcription"/>
    <property type="evidence" value="ECO:0007669"/>
    <property type="project" value="UniProtKB-ARBA"/>
</dbReference>
<feature type="domain" description="HTH tetR-type" evidence="3">
    <location>
        <begin position="3"/>
        <end position="63"/>
    </location>
</feature>
<dbReference type="OrthoDB" id="9789566at2"/>
<dbReference type="PROSITE" id="PS01081">
    <property type="entry name" value="HTH_TETR_1"/>
    <property type="match status" value="1"/>
</dbReference>
<protein>
    <submittedName>
        <fullName evidence="4">Transcriptional regulator, TetR family</fullName>
    </submittedName>
</protein>
<dbReference type="PANTHER" id="PTHR30328">
    <property type="entry name" value="TRANSCRIPTIONAL REPRESSOR"/>
    <property type="match status" value="1"/>
</dbReference>
<dbReference type="Proteomes" id="UP000199309">
    <property type="component" value="Unassembled WGS sequence"/>
</dbReference>
<keyword evidence="1 2" id="KW-0238">DNA-binding</keyword>
<accession>A0A1G9R2H1</accession>
<dbReference type="InterPro" id="IPR050109">
    <property type="entry name" value="HTH-type_TetR-like_transc_reg"/>
</dbReference>
<dbReference type="PANTHER" id="PTHR30328:SF54">
    <property type="entry name" value="HTH-TYPE TRANSCRIPTIONAL REPRESSOR SCO4008"/>
    <property type="match status" value="1"/>
</dbReference>
<dbReference type="SUPFAM" id="SSF48498">
    <property type="entry name" value="Tetracyclin repressor-like, C-terminal domain"/>
    <property type="match status" value="1"/>
</dbReference>
<gene>
    <name evidence="4" type="ORF">SAMN05660299_00366</name>
</gene>
<dbReference type="EMBL" id="FNHQ01000002">
    <property type="protein sequence ID" value="SDM17310.1"/>
    <property type="molecule type" value="Genomic_DNA"/>
</dbReference>